<gene>
    <name evidence="11" type="ORF">FHU38_003564</name>
</gene>
<name>A0A7X5US70_9PSEU</name>
<dbReference type="EMBL" id="JAAOYM010000001">
    <property type="protein sequence ID" value="NIJ13220.1"/>
    <property type="molecule type" value="Genomic_DNA"/>
</dbReference>
<comment type="caution">
    <text evidence="11">The sequence shown here is derived from an EMBL/GenBank/DDBJ whole genome shotgun (WGS) entry which is preliminary data.</text>
</comment>
<dbReference type="GO" id="GO:0046872">
    <property type="term" value="F:metal ion binding"/>
    <property type="evidence" value="ECO:0007669"/>
    <property type="project" value="UniProtKB-KW"/>
</dbReference>
<dbReference type="RefSeq" id="WP_167172849.1">
    <property type="nucleotide sequence ID" value="NZ_JAAOYM010000001.1"/>
</dbReference>
<dbReference type="GO" id="GO:0016779">
    <property type="term" value="F:nucleotidyltransferase activity"/>
    <property type="evidence" value="ECO:0007669"/>
    <property type="project" value="UniProtKB-KW"/>
</dbReference>
<keyword evidence="4" id="KW-0479">Metal-binding</keyword>
<keyword evidence="11" id="KW-0548">Nucleotidyltransferase</keyword>
<evidence type="ECO:0000256" key="2">
    <source>
        <dbReference type="ARBA" id="ARBA00019403"/>
    </source>
</evidence>
<sequence length="217" mass="23024">MSARSPGGLQGAQHYLPAGRNLAALRKAARGCQGCDLYRDATQAVFGAGPENARVMLVGEVPGDREDRAGEPFVGPAGGLLDRALEESGIDRGAVYVTNAVKHFRFTPAERGNRRIHKKPSRSQIVACKPWLLAELEVVGPEVVVCLGATAAQSLLGFDFRVSARRGELLELPGRPGGVSAALATVHPSAVLRAPDEERRRGYAELAADLRVVAKAI</sequence>
<dbReference type="PANTHER" id="PTHR33693:SF9">
    <property type="entry name" value="TYPE-4 URACIL-DNA GLYCOSYLASE"/>
    <property type="match status" value="1"/>
</dbReference>
<evidence type="ECO:0000256" key="3">
    <source>
        <dbReference type="ARBA" id="ARBA00022485"/>
    </source>
</evidence>
<evidence type="ECO:0000259" key="10">
    <source>
        <dbReference type="SMART" id="SM00986"/>
    </source>
</evidence>
<dbReference type="NCBIfam" id="TIGR03914">
    <property type="entry name" value="UDG_fam_dom"/>
    <property type="match status" value="1"/>
</dbReference>
<dbReference type="InterPro" id="IPR005122">
    <property type="entry name" value="Uracil-DNA_glycosylase-like"/>
</dbReference>
<organism evidence="11 12">
    <name type="scientific">Saccharomonospora amisosensis</name>
    <dbReference type="NCBI Taxonomy" id="1128677"/>
    <lineage>
        <taxon>Bacteria</taxon>
        <taxon>Bacillati</taxon>
        <taxon>Actinomycetota</taxon>
        <taxon>Actinomycetes</taxon>
        <taxon>Pseudonocardiales</taxon>
        <taxon>Pseudonocardiaceae</taxon>
        <taxon>Saccharomonospora</taxon>
    </lineage>
</organism>
<keyword evidence="8" id="KW-0411">Iron-sulfur</keyword>
<dbReference type="SUPFAM" id="SSF52141">
    <property type="entry name" value="Uracil-DNA glycosylase-like"/>
    <property type="match status" value="1"/>
</dbReference>
<dbReference type="CDD" id="cd10030">
    <property type="entry name" value="UDG-F4_TTUDGA_SPO1dp_like"/>
    <property type="match status" value="1"/>
</dbReference>
<keyword evidence="9" id="KW-0234">DNA repair</keyword>
<dbReference type="PANTHER" id="PTHR33693">
    <property type="entry name" value="TYPE-5 URACIL-DNA GLYCOSYLASE"/>
    <property type="match status" value="1"/>
</dbReference>
<comment type="similarity">
    <text evidence="1">Belongs to the uracil-DNA glycosylase (UDG) superfamily. Type 4 (UDGa) family.</text>
</comment>
<keyword evidence="5" id="KW-0227">DNA damage</keyword>
<dbReference type="SMART" id="SM00986">
    <property type="entry name" value="UDG"/>
    <property type="match status" value="1"/>
</dbReference>
<evidence type="ECO:0000256" key="6">
    <source>
        <dbReference type="ARBA" id="ARBA00022801"/>
    </source>
</evidence>
<dbReference type="GO" id="GO:0051539">
    <property type="term" value="F:4 iron, 4 sulfur cluster binding"/>
    <property type="evidence" value="ECO:0007669"/>
    <property type="project" value="UniProtKB-KW"/>
</dbReference>
<proteinExistence type="inferred from homology"/>
<protein>
    <recommendedName>
        <fullName evidence="2">Type-4 uracil-DNA glycosylase</fullName>
    </recommendedName>
</protein>
<evidence type="ECO:0000256" key="5">
    <source>
        <dbReference type="ARBA" id="ARBA00022763"/>
    </source>
</evidence>
<evidence type="ECO:0000256" key="8">
    <source>
        <dbReference type="ARBA" id="ARBA00023014"/>
    </source>
</evidence>
<dbReference type="SMART" id="SM00987">
    <property type="entry name" value="UreE_C"/>
    <property type="match status" value="1"/>
</dbReference>
<accession>A0A7X5US70</accession>
<evidence type="ECO:0000256" key="1">
    <source>
        <dbReference type="ARBA" id="ARBA00006521"/>
    </source>
</evidence>
<dbReference type="NCBIfam" id="TIGR00758">
    <property type="entry name" value="UDG_fam4"/>
    <property type="match status" value="1"/>
</dbReference>
<keyword evidence="11" id="KW-0808">Transferase</keyword>
<dbReference type="InterPro" id="IPR051536">
    <property type="entry name" value="UDG_Type-4/5"/>
</dbReference>
<evidence type="ECO:0000313" key="12">
    <source>
        <dbReference type="Proteomes" id="UP000545493"/>
    </source>
</evidence>
<keyword evidence="7" id="KW-0408">Iron</keyword>
<reference evidence="11 12" key="1">
    <citation type="submission" date="2020-03" db="EMBL/GenBank/DDBJ databases">
        <title>Sequencing the genomes of 1000 actinobacteria strains.</title>
        <authorList>
            <person name="Klenk H.-P."/>
        </authorList>
    </citation>
    <scope>NUCLEOTIDE SEQUENCE [LARGE SCALE GENOMIC DNA]</scope>
    <source>
        <strain evidence="11 12">DSM 45685</strain>
    </source>
</reference>
<dbReference type="Pfam" id="PF03167">
    <property type="entry name" value="UDG"/>
    <property type="match status" value="1"/>
</dbReference>
<dbReference type="GO" id="GO:0097506">
    <property type="term" value="F:deaminated base DNA N-glycosylase activity"/>
    <property type="evidence" value="ECO:0007669"/>
    <property type="project" value="UniProtKB-ARBA"/>
</dbReference>
<evidence type="ECO:0000256" key="9">
    <source>
        <dbReference type="ARBA" id="ARBA00023204"/>
    </source>
</evidence>
<evidence type="ECO:0000313" key="11">
    <source>
        <dbReference type="EMBL" id="NIJ13220.1"/>
    </source>
</evidence>
<dbReference type="Gene3D" id="3.40.470.10">
    <property type="entry name" value="Uracil-DNA glycosylase-like domain"/>
    <property type="match status" value="1"/>
</dbReference>
<dbReference type="InterPro" id="IPR036895">
    <property type="entry name" value="Uracil-DNA_glycosylase-like_sf"/>
</dbReference>
<dbReference type="Proteomes" id="UP000545493">
    <property type="component" value="Unassembled WGS sequence"/>
</dbReference>
<dbReference type="InterPro" id="IPR005273">
    <property type="entry name" value="Ura-DNA_glyco_family4"/>
</dbReference>
<dbReference type="AlphaFoldDB" id="A0A7X5US70"/>
<keyword evidence="3" id="KW-0004">4Fe-4S</keyword>
<keyword evidence="6" id="KW-0378">Hydrolase</keyword>
<keyword evidence="12" id="KW-1185">Reference proteome</keyword>
<feature type="domain" description="Uracil-DNA glycosylase-like" evidence="10">
    <location>
        <begin position="46"/>
        <end position="211"/>
    </location>
</feature>
<evidence type="ECO:0000256" key="7">
    <source>
        <dbReference type="ARBA" id="ARBA00023004"/>
    </source>
</evidence>
<dbReference type="GO" id="GO:0006281">
    <property type="term" value="P:DNA repair"/>
    <property type="evidence" value="ECO:0007669"/>
    <property type="project" value="UniProtKB-KW"/>
</dbReference>
<evidence type="ECO:0000256" key="4">
    <source>
        <dbReference type="ARBA" id="ARBA00022723"/>
    </source>
</evidence>